<dbReference type="GO" id="GO:0006529">
    <property type="term" value="P:asparagine biosynthetic process"/>
    <property type="evidence" value="ECO:0007669"/>
    <property type="project" value="UniProtKB-KW"/>
</dbReference>
<feature type="binding site" evidence="9">
    <location>
        <position position="292"/>
    </location>
    <ligand>
        <name>ATP</name>
        <dbReference type="ChEBI" id="CHEBI:30616"/>
    </ligand>
</feature>
<feature type="binding site" evidence="9">
    <location>
        <position position="265"/>
    </location>
    <ligand>
        <name>ATP</name>
        <dbReference type="ChEBI" id="CHEBI:30616"/>
    </ligand>
</feature>
<comment type="similarity">
    <text evidence="2">Belongs to the asparagine synthetase family.</text>
</comment>
<keyword evidence="8" id="KW-0028">Amino-acid biosynthesis</keyword>
<proteinExistence type="inferred from homology"/>
<evidence type="ECO:0000256" key="2">
    <source>
        <dbReference type="ARBA" id="ARBA00005752"/>
    </source>
</evidence>
<feature type="binding site" evidence="9">
    <location>
        <position position="100"/>
    </location>
    <ligand>
        <name>L-glutamine</name>
        <dbReference type="ChEBI" id="CHEBI:58359"/>
    </ligand>
</feature>
<sequence>MCGICGELRLDGKQAERDSVKRMLPALARRGPDFEDSWSKDQIALGHRRLAIIDLSERANQPLVDRELGLVLVFNGAIYNYRELRADFIKQGYSFVSEGDSEVILKAYHKWGERCPEYLHGMFAFAIWDMNNQSLFLARDRMGIKPLYYSLDNNRLLFASNLQAVLAAGGVDTDVDPVALHHQFTLHGVVPAPHTILKGVRKLVPGTSLTFTVDGQCRERRYWHLKAQRPAQPKSEAEWTEAIHDALRDAVRKRLDVADVPVGVLLSGGLDSSLLVALLDEAGVRDLRTFSIGFEDQPEEKGSEFEYSDQVVERYRTRHQKYHIPNEEVLPRLPEAVAQMAEPMFGQDAVAFYLLGERVSQEVKVVQSGQGADEVFAGYFWFSQMQQDTEGTDVERFARYYFDRPHSEFNEMVTAPYRGEDVTREAIAGLLGEPDADEFIDRVLRMDVTTLIVDDPVKRVDNMTMAWGLEARVPFLDHQLVELAAQMPPELKLGNGSGGEGPKHILKRVARGLVPDAVIDRPKGYFPMPALKYVRGEFLDFMRDLVNSDACRQRGIYDRNYVDKLLAAPDQYFTALQGSKLWHMALLELWFQTHVDPLKST</sequence>
<feature type="binding site" evidence="9">
    <location>
        <begin position="368"/>
        <end position="369"/>
    </location>
    <ligand>
        <name>ATP</name>
        <dbReference type="ChEBI" id="CHEBI:30616"/>
    </ligand>
</feature>
<dbReference type="RefSeq" id="WP_134085089.1">
    <property type="nucleotide sequence ID" value="NZ_SOQX01000008.1"/>
</dbReference>
<accession>A0A4R8IGL8</accession>
<gene>
    <name evidence="11" type="ORF">EDC23_2560</name>
</gene>
<dbReference type="PIRSF" id="PIRSF001589">
    <property type="entry name" value="Asn_synthetase_glu-h"/>
    <property type="match status" value="1"/>
</dbReference>
<dbReference type="EMBL" id="SOQX01000008">
    <property type="protein sequence ID" value="TDX99347.1"/>
    <property type="molecule type" value="Genomic_DNA"/>
</dbReference>
<evidence type="ECO:0000256" key="5">
    <source>
        <dbReference type="ARBA" id="ARBA00022840"/>
    </source>
</evidence>
<evidence type="ECO:0000256" key="9">
    <source>
        <dbReference type="PIRSR" id="PIRSR001589-2"/>
    </source>
</evidence>
<dbReference type="InterPro" id="IPR033738">
    <property type="entry name" value="AsnB_N"/>
</dbReference>
<dbReference type="InterPro" id="IPR006426">
    <property type="entry name" value="Asn_synth_AEB"/>
</dbReference>
<dbReference type="PANTHER" id="PTHR43284:SF1">
    <property type="entry name" value="ASPARAGINE SYNTHETASE"/>
    <property type="match status" value="1"/>
</dbReference>
<evidence type="ECO:0000259" key="10">
    <source>
        <dbReference type="PROSITE" id="PS51278"/>
    </source>
</evidence>
<feature type="domain" description="Glutamine amidotransferase type-2" evidence="10">
    <location>
        <begin position="2"/>
        <end position="214"/>
    </location>
</feature>
<dbReference type="PROSITE" id="PS51278">
    <property type="entry name" value="GATASE_TYPE_2"/>
    <property type="match status" value="1"/>
</dbReference>
<evidence type="ECO:0000256" key="7">
    <source>
        <dbReference type="ARBA" id="ARBA00048741"/>
    </source>
</evidence>
<dbReference type="GO" id="GO:0005524">
    <property type="term" value="F:ATP binding"/>
    <property type="evidence" value="ECO:0007669"/>
    <property type="project" value="UniProtKB-KW"/>
</dbReference>
<organism evidence="11 12">
    <name type="scientific">Thiohalophilus thiocyanatoxydans</name>
    <dbReference type="NCBI Taxonomy" id="381308"/>
    <lineage>
        <taxon>Bacteria</taxon>
        <taxon>Pseudomonadati</taxon>
        <taxon>Pseudomonadota</taxon>
        <taxon>Gammaproteobacteria</taxon>
        <taxon>Thiohalomonadales</taxon>
        <taxon>Thiohalophilaceae</taxon>
        <taxon>Thiohalophilus</taxon>
    </lineage>
</organism>
<dbReference type="InterPro" id="IPR014729">
    <property type="entry name" value="Rossmann-like_a/b/a_fold"/>
</dbReference>
<evidence type="ECO:0000256" key="6">
    <source>
        <dbReference type="ARBA" id="ARBA00022962"/>
    </source>
</evidence>
<dbReference type="InterPro" id="IPR029055">
    <property type="entry name" value="Ntn_hydrolases_N"/>
</dbReference>
<comment type="pathway">
    <text evidence="1">Amino-acid biosynthesis; L-asparagine biosynthesis; L-asparagine from L-aspartate (L-Gln route): step 1/1.</text>
</comment>
<keyword evidence="5 9" id="KW-0067">ATP-binding</keyword>
<dbReference type="NCBIfam" id="TIGR03104">
    <property type="entry name" value="trio_amidotrans"/>
    <property type="match status" value="1"/>
</dbReference>
<keyword evidence="12" id="KW-1185">Reference proteome</keyword>
<comment type="catalytic activity">
    <reaction evidence="7">
        <text>L-aspartate + L-glutamine + ATP + H2O = L-asparagine + L-glutamate + AMP + diphosphate + H(+)</text>
        <dbReference type="Rhea" id="RHEA:12228"/>
        <dbReference type="ChEBI" id="CHEBI:15377"/>
        <dbReference type="ChEBI" id="CHEBI:15378"/>
        <dbReference type="ChEBI" id="CHEBI:29985"/>
        <dbReference type="ChEBI" id="CHEBI:29991"/>
        <dbReference type="ChEBI" id="CHEBI:30616"/>
        <dbReference type="ChEBI" id="CHEBI:33019"/>
        <dbReference type="ChEBI" id="CHEBI:58048"/>
        <dbReference type="ChEBI" id="CHEBI:58359"/>
        <dbReference type="ChEBI" id="CHEBI:456215"/>
        <dbReference type="EC" id="6.3.5.4"/>
    </reaction>
</comment>
<dbReference type="CDD" id="cd00712">
    <property type="entry name" value="AsnB"/>
    <property type="match status" value="1"/>
</dbReference>
<dbReference type="InterPro" id="IPR001962">
    <property type="entry name" value="Asn_synthase"/>
</dbReference>
<keyword evidence="6 8" id="KW-0315">Glutamine amidotransferase</keyword>
<dbReference type="Pfam" id="PF13537">
    <property type="entry name" value="GATase_7"/>
    <property type="match status" value="1"/>
</dbReference>
<comment type="caution">
    <text evidence="11">The sequence shown here is derived from an EMBL/GenBank/DDBJ whole genome shotgun (WGS) entry which is preliminary data.</text>
</comment>
<evidence type="ECO:0000256" key="1">
    <source>
        <dbReference type="ARBA" id="ARBA00005187"/>
    </source>
</evidence>
<dbReference type="SUPFAM" id="SSF52402">
    <property type="entry name" value="Adenine nucleotide alpha hydrolases-like"/>
    <property type="match status" value="1"/>
</dbReference>
<dbReference type="Gene3D" id="3.60.20.10">
    <property type="entry name" value="Glutamine Phosphoribosylpyrophosphate, subunit 1, domain 1"/>
    <property type="match status" value="1"/>
</dbReference>
<evidence type="ECO:0000256" key="4">
    <source>
        <dbReference type="ARBA" id="ARBA00022741"/>
    </source>
</evidence>
<evidence type="ECO:0000313" key="12">
    <source>
        <dbReference type="Proteomes" id="UP000294914"/>
    </source>
</evidence>
<evidence type="ECO:0000256" key="3">
    <source>
        <dbReference type="ARBA" id="ARBA00012737"/>
    </source>
</evidence>
<dbReference type="Proteomes" id="UP000294914">
    <property type="component" value="Unassembled WGS sequence"/>
</dbReference>
<dbReference type="Gene3D" id="3.40.50.620">
    <property type="entry name" value="HUPs"/>
    <property type="match status" value="1"/>
</dbReference>
<dbReference type="SUPFAM" id="SSF56235">
    <property type="entry name" value="N-terminal nucleophile aminohydrolases (Ntn hydrolases)"/>
    <property type="match status" value="1"/>
</dbReference>
<dbReference type="GO" id="GO:0005829">
    <property type="term" value="C:cytosol"/>
    <property type="evidence" value="ECO:0007669"/>
    <property type="project" value="TreeGrafter"/>
</dbReference>
<feature type="active site" description="For GATase activity" evidence="8">
    <location>
        <position position="2"/>
    </location>
</feature>
<dbReference type="InterPro" id="IPR017535">
    <property type="entry name" value="Asparagine_synth"/>
</dbReference>
<dbReference type="OrthoDB" id="9763290at2"/>
<dbReference type="NCBIfam" id="TIGR01536">
    <property type="entry name" value="asn_synth_AEB"/>
    <property type="match status" value="1"/>
</dbReference>
<dbReference type="AlphaFoldDB" id="A0A4R8IGL8"/>
<protein>
    <recommendedName>
        <fullName evidence="3">asparagine synthase (glutamine-hydrolyzing)</fullName>
        <ecNumber evidence="3">6.3.5.4</ecNumber>
    </recommendedName>
</protein>
<evidence type="ECO:0000313" key="11">
    <source>
        <dbReference type="EMBL" id="TDX99347.1"/>
    </source>
</evidence>
<name>A0A4R8IGL8_9GAMM</name>
<keyword evidence="8" id="KW-0061">Asparagine biosynthesis</keyword>
<dbReference type="Pfam" id="PF00733">
    <property type="entry name" value="Asn_synthase"/>
    <property type="match status" value="1"/>
</dbReference>
<dbReference type="GO" id="GO:0004066">
    <property type="term" value="F:asparagine synthase (glutamine-hydrolyzing) activity"/>
    <property type="evidence" value="ECO:0007669"/>
    <property type="project" value="UniProtKB-EC"/>
</dbReference>
<dbReference type="InterPro" id="IPR051786">
    <property type="entry name" value="ASN_synthetase/amidase"/>
</dbReference>
<dbReference type="EC" id="6.3.5.4" evidence="3"/>
<dbReference type="CDD" id="cd01991">
    <property type="entry name" value="Asn_synthase_B_C"/>
    <property type="match status" value="1"/>
</dbReference>
<reference evidence="11 12" key="1">
    <citation type="submission" date="2019-03" db="EMBL/GenBank/DDBJ databases">
        <title>Genomic Encyclopedia of Type Strains, Phase IV (KMG-IV): sequencing the most valuable type-strain genomes for metagenomic binning, comparative biology and taxonomic classification.</title>
        <authorList>
            <person name="Goeker M."/>
        </authorList>
    </citation>
    <scope>NUCLEOTIDE SEQUENCE [LARGE SCALE GENOMIC DNA]</scope>
    <source>
        <strain evidence="11 12">DSM 16326</strain>
    </source>
</reference>
<dbReference type="InterPro" id="IPR017932">
    <property type="entry name" value="GATase_2_dom"/>
</dbReference>
<keyword evidence="4 9" id="KW-0547">Nucleotide-binding</keyword>
<evidence type="ECO:0000256" key="8">
    <source>
        <dbReference type="PIRSR" id="PIRSR001589-1"/>
    </source>
</evidence>
<dbReference type="PANTHER" id="PTHR43284">
    <property type="entry name" value="ASPARAGINE SYNTHETASE (GLUTAMINE-HYDROLYZING)"/>
    <property type="match status" value="1"/>
</dbReference>